<dbReference type="PANTHER" id="PTHR12864">
    <property type="entry name" value="RAN BINDING PROTEIN 9-RELATED"/>
    <property type="match status" value="1"/>
</dbReference>
<comment type="caution">
    <text evidence="2">The sequence shown here is derived from an EMBL/GenBank/DDBJ whole genome shotgun (WGS) entry which is preliminary data.</text>
</comment>
<reference evidence="2" key="1">
    <citation type="submission" date="2020-04" db="EMBL/GenBank/DDBJ databases">
        <title>Hybrid Assembly of Korean Phytophthora infestans isolates.</title>
        <authorList>
            <person name="Prokchorchik M."/>
            <person name="Lee Y."/>
            <person name="Seo J."/>
            <person name="Cho J.-H."/>
            <person name="Park Y.-E."/>
            <person name="Jang D.-C."/>
            <person name="Im J.-S."/>
            <person name="Choi J.-G."/>
            <person name="Park H.-J."/>
            <person name="Lee G.-B."/>
            <person name="Lee Y.-G."/>
            <person name="Hong S.-Y."/>
            <person name="Cho K."/>
            <person name="Sohn K.H."/>
        </authorList>
    </citation>
    <scope>NUCLEOTIDE SEQUENCE</scope>
    <source>
        <strain evidence="2">KR_1_A1</strain>
    </source>
</reference>
<dbReference type="Proteomes" id="UP000602510">
    <property type="component" value="Unassembled WGS sequence"/>
</dbReference>
<evidence type="ECO:0000313" key="3">
    <source>
        <dbReference type="Proteomes" id="UP000602510"/>
    </source>
</evidence>
<sequence>MLAFLSSSLPSPTVAAKSSRPQHLNSFVVLTKKSSSRRLSRRRYSIASSCSTASNSSDDESDGSDLEPEDCCVLYESYAAVTKRNSQPASIRWSDLQRAQNASEVADLLAALRLKRRHTRDGKALELTALELCFEFLTVDELQNAAQVCTAFHEVVKASEMLLTGQYSRQWRAKMLPETYVKLAYRDQLVLCTARRSDANYELSTRSAIIHLPDGKYRVVNNSMLRKFDKGAVDSIRGVQKLPVLSCARALQRNILYYEVSLKGCGSVGLASVSDAATRNAFGFGSGEHVGWKGVSYAYHGNDGDFVFNDGAKPYGGEWGAFGPSWGRTTALSDNQKDDTPTFTVGCGLDADKHQIFFTLNGEMVGTAPTAVLPGDYAAAVSLHAFGDEAMINAGASPFLFDIEGFCASP</sequence>
<dbReference type="InterPro" id="IPR003877">
    <property type="entry name" value="SPRY_dom"/>
</dbReference>
<evidence type="ECO:0000259" key="1">
    <source>
        <dbReference type="PROSITE" id="PS50188"/>
    </source>
</evidence>
<dbReference type="InterPro" id="IPR001870">
    <property type="entry name" value="B30.2/SPRY"/>
</dbReference>
<name>A0A833RZT4_PHYIN</name>
<dbReference type="AlphaFoldDB" id="A0A833RZT4"/>
<dbReference type="SUPFAM" id="SSF49899">
    <property type="entry name" value="Concanavalin A-like lectins/glucanases"/>
    <property type="match status" value="1"/>
</dbReference>
<feature type="domain" description="B30.2/SPRY" evidence="1">
    <location>
        <begin position="179"/>
        <end position="399"/>
    </location>
</feature>
<gene>
    <name evidence="2" type="ORF">GN244_ATG11181</name>
</gene>
<dbReference type="InterPro" id="IPR044736">
    <property type="entry name" value="Gid1/RanBPM/SPLA_SPRY"/>
</dbReference>
<keyword evidence="3" id="KW-1185">Reference proteome</keyword>
<evidence type="ECO:0000313" key="2">
    <source>
        <dbReference type="EMBL" id="KAF4036477.1"/>
    </source>
</evidence>
<dbReference type="CDD" id="cd12885">
    <property type="entry name" value="SPRY_RanBP_like"/>
    <property type="match status" value="1"/>
</dbReference>
<organism evidence="2 3">
    <name type="scientific">Phytophthora infestans</name>
    <name type="common">Potato late blight agent</name>
    <name type="synonym">Botrytis infestans</name>
    <dbReference type="NCBI Taxonomy" id="4787"/>
    <lineage>
        <taxon>Eukaryota</taxon>
        <taxon>Sar</taxon>
        <taxon>Stramenopiles</taxon>
        <taxon>Oomycota</taxon>
        <taxon>Peronosporomycetes</taxon>
        <taxon>Peronosporales</taxon>
        <taxon>Peronosporaceae</taxon>
        <taxon>Phytophthora</taxon>
    </lineage>
</organism>
<accession>A0A833RZT4</accession>
<keyword evidence="2" id="KW-0675">Receptor</keyword>
<proteinExistence type="predicted"/>
<dbReference type="PROSITE" id="PS50188">
    <property type="entry name" value="B302_SPRY"/>
    <property type="match status" value="1"/>
</dbReference>
<dbReference type="EMBL" id="WSZM01000264">
    <property type="protein sequence ID" value="KAF4036477.1"/>
    <property type="molecule type" value="Genomic_DNA"/>
</dbReference>
<dbReference type="Gene3D" id="2.60.120.920">
    <property type="match status" value="1"/>
</dbReference>
<dbReference type="InterPro" id="IPR050618">
    <property type="entry name" value="Ubq-SigPath_Reg"/>
</dbReference>
<dbReference type="InterPro" id="IPR043136">
    <property type="entry name" value="B30.2/SPRY_sf"/>
</dbReference>
<dbReference type="InterPro" id="IPR013320">
    <property type="entry name" value="ConA-like_dom_sf"/>
</dbReference>
<protein>
    <submittedName>
        <fullName evidence="2">Spla/ryanodine receptor domain-containing protein</fullName>
    </submittedName>
</protein>
<dbReference type="Pfam" id="PF00622">
    <property type="entry name" value="SPRY"/>
    <property type="match status" value="1"/>
</dbReference>